<accession>A0A5E7YAW7</accession>
<evidence type="ECO:0000313" key="3">
    <source>
        <dbReference type="Proteomes" id="UP000326857"/>
    </source>
</evidence>
<dbReference type="AlphaFoldDB" id="A0A5E7YAW7"/>
<gene>
    <name evidence="2" type="ORF">SPHINGO391_350284</name>
</gene>
<feature type="region of interest" description="Disordered" evidence="1">
    <location>
        <begin position="26"/>
        <end position="73"/>
    </location>
</feature>
<dbReference type="Proteomes" id="UP000326857">
    <property type="component" value="Unassembled WGS sequence"/>
</dbReference>
<reference evidence="2 3" key="1">
    <citation type="submission" date="2019-09" db="EMBL/GenBank/DDBJ databases">
        <authorList>
            <person name="Dittami M. S."/>
        </authorList>
    </citation>
    <scope>NUCLEOTIDE SEQUENCE [LARGE SCALE GENOMIC DNA]</scope>
    <source>
        <strain evidence="2">SPHINGO391</strain>
    </source>
</reference>
<organism evidence="2 3">
    <name type="scientific">Sphingomonas aurantiaca</name>
    <dbReference type="NCBI Taxonomy" id="185949"/>
    <lineage>
        <taxon>Bacteria</taxon>
        <taxon>Pseudomonadati</taxon>
        <taxon>Pseudomonadota</taxon>
        <taxon>Alphaproteobacteria</taxon>
        <taxon>Sphingomonadales</taxon>
        <taxon>Sphingomonadaceae</taxon>
        <taxon>Sphingomonas</taxon>
    </lineage>
</organism>
<name>A0A5E7YAW7_9SPHN</name>
<proteinExistence type="predicted"/>
<sequence>MPPRRGGPGYQAVAFVTLGSRLRGRTKKVAEVTSQRRPTPAEAGAQLGGDDWRGWRSVTATFPTGPRPSPGWG</sequence>
<evidence type="ECO:0000256" key="1">
    <source>
        <dbReference type="SAM" id="MobiDB-lite"/>
    </source>
</evidence>
<protein>
    <submittedName>
        <fullName evidence="2">Uncharacterized protein</fullName>
    </submittedName>
</protein>
<evidence type="ECO:0000313" key="2">
    <source>
        <dbReference type="EMBL" id="VVT01765.1"/>
    </source>
</evidence>
<dbReference type="EMBL" id="CABVLI010000029">
    <property type="protein sequence ID" value="VVT01765.1"/>
    <property type="molecule type" value="Genomic_DNA"/>
</dbReference>